<organism evidence="2 3">
    <name type="scientific">Ellagibacter isourolithinifaciens</name>
    <dbReference type="NCBI Taxonomy" id="2137581"/>
    <lineage>
        <taxon>Bacteria</taxon>
        <taxon>Bacillati</taxon>
        <taxon>Actinomycetota</taxon>
        <taxon>Coriobacteriia</taxon>
        <taxon>Eggerthellales</taxon>
        <taxon>Eggerthellaceae</taxon>
        <taxon>Ellagibacter</taxon>
    </lineage>
</organism>
<gene>
    <name evidence="2" type="ORF">F8C90_02340</name>
</gene>
<feature type="domain" description="GmrSD restriction endonucleases N-terminal" evidence="1">
    <location>
        <begin position="36"/>
        <end position="247"/>
    </location>
</feature>
<dbReference type="EMBL" id="WAJR01000003">
    <property type="protein sequence ID" value="KAB1642034.1"/>
    <property type="molecule type" value="Genomic_DNA"/>
</dbReference>
<comment type="caution">
    <text evidence="2">The sequence shown here is derived from an EMBL/GenBank/DDBJ whole genome shotgun (WGS) entry which is preliminary data.</text>
</comment>
<reference evidence="2 3" key="1">
    <citation type="submission" date="2019-09" db="EMBL/GenBank/DDBJ databases">
        <title>Whole genome shotgun sequencing (WGS) of Ellagibacter isourolithinifaciens DSM 104140(T) and Adlercreutzia muris DSM 29508(T).</title>
        <authorList>
            <person name="Stoll D.A."/>
            <person name="Danylec N."/>
            <person name="Huch M."/>
        </authorList>
    </citation>
    <scope>NUCLEOTIDE SEQUENCE [LARGE SCALE GENOMIC DNA]</scope>
    <source>
        <strain evidence="2 3">DSM 104140</strain>
    </source>
</reference>
<dbReference type="PANTHER" id="PTHR35149:SF2">
    <property type="entry name" value="DUF262 DOMAIN-CONTAINING PROTEIN"/>
    <property type="match status" value="1"/>
</dbReference>
<dbReference type="Pfam" id="PF03235">
    <property type="entry name" value="GmrSD_N"/>
    <property type="match status" value="1"/>
</dbReference>
<keyword evidence="3" id="KW-1185">Reference proteome</keyword>
<protein>
    <submittedName>
        <fullName evidence="2">DUF262 domain-containing protein</fullName>
    </submittedName>
</protein>
<dbReference type="AlphaFoldDB" id="A0A6N6NQK5"/>
<dbReference type="PANTHER" id="PTHR35149">
    <property type="entry name" value="SLL5132 PROTEIN"/>
    <property type="match status" value="1"/>
</dbReference>
<proteinExistence type="predicted"/>
<accession>A0A6N6NQK5</accession>
<name>A0A6N6NQK5_9ACTN</name>
<evidence type="ECO:0000313" key="2">
    <source>
        <dbReference type="EMBL" id="KAB1642034.1"/>
    </source>
</evidence>
<dbReference type="OrthoDB" id="9798761at2"/>
<evidence type="ECO:0000259" key="1">
    <source>
        <dbReference type="Pfam" id="PF03235"/>
    </source>
</evidence>
<dbReference type="Proteomes" id="UP000468668">
    <property type="component" value="Unassembled WGS sequence"/>
</dbReference>
<evidence type="ECO:0000313" key="3">
    <source>
        <dbReference type="Proteomes" id="UP000468668"/>
    </source>
</evidence>
<dbReference type="InterPro" id="IPR004919">
    <property type="entry name" value="GmrSD_N"/>
</dbReference>
<sequence length="369" mass="41755">MRNGYVPRCATRTRHFRRDGMKTTQRTFLDYLGAPHTHFIIPVYQRVYTWSDKQCATLWRDCAHAGETQSEHFIGTVLYSPDPELASAQTQAIDIIDGQQRTATISLLIAALADYLEEQGMVLEDGTDAAELRARFLLADGRNPEEASRKEKLTLSRLDRATMTAVLNHTDPPEEDDLSKNVVSNYQRFKSYLQAESDAETIWRGLKQLTIIAAEVEESDCPQTVFESLNSKGMPLTTADLARNLLFSDVEYEEQERLYDQYWKPIENLFADDDDDATSMNAALRGWLAVKAPRLRSRASDDVYDALKAFLQTENHSDTESLLRGFKGFCETFRARSQSKGARTADMHTTWGIGGRTKGLPVDRSLFGE</sequence>